<dbReference type="Pfam" id="PF01593">
    <property type="entry name" value="Amino_oxidase"/>
    <property type="match status" value="2"/>
</dbReference>
<dbReference type="RefSeq" id="WP_149780520.1">
    <property type="nucleotide sequence ID" value="NZ_FRCB01000009.1"/>
</dbReference>
<proteinExistence type="inferred from homology"/>
<dbReference type="InterPro" id="IPR036188">
    <property type="entry name" value="FAD/NAD-bd_sf"/>
</dbReference>
<evidence type="ECO:0000313" key="4">
    <source>
        <dbReference type="Proteomes" id="UP000322545"/>
    </source>
</evidence>
<accession>A0A1M7JYD1</accession>
<dbReference type="GO" id="GO:0016491">
    <property type="term" value="F:oxidoreductase activity"/>
    <property type="evidence" value="ECO:0007669"/>
    <property type="project" value="InterPro"/>
</dbReference>
<dbReference type="SUPFAM" id="SSF51905">
    <property type="entry name" value="FAD/NAD(P)-binding domain"/>
    <property type="match status" value="1"/>
</dbReference>
<keyword evidence="4" id="KW-1185">Reference proteome</keyword>
<feature type="domain" description="Amine oxidase" evidence="2">
    <location>
        <begin position="13"/>
        <end position="78"/>
    </location>
</feature>
<evidence type="ECO:0000259" key="2">
    <source>
        <dbReference type="Pfam" id="PF01593"/>
    </source>
</evidence>
<dbReference type="PANTHER" id="PTHR43563:SF1">
    <property type="entry name" value="AMINE OXIDASE [FLAVIN-CONTAINING] B"/>
    <property type="match status" value="1"/>
</dbReference>
<dbReference type="Gene3D" id="3.50.50.60">
    <property type="entry name" value="FAD/NAD(P)-binding domain"/>
    <property type="match status" value="2"/>
</dbReference>
<dbReference type="InterPro" id="IPR002937">
    <property type="entry name" value="Amino_oxidase"/>
</dbReference>
<dbReference type="SUPFAM" id="SSF54373">
    <property type="entry name" value="FAD-linked reductases, C-terminal domain"/>
    <property type="match status" value="1"/>
</dbReference>
<organism evidence="3 4">
    <name type="scientific">Roseovarius litoreus</name>
    <dbReference type="NCBI Taxonomy" id="1155722"/>
    <lineage>
        <taxon>Bacteria</taxon>
        <taxon>Pseudomonadati</taxon>
        <taxon>Pseudomonadota</taxon>
        <taxon>Alphaproteobacteria</taxon>
        <taxon>Rhodobacterales</taxon>
        <taxon>Roseobacteraceae</taxon>
        <taxon>Roseovarius</taxon>
    </lineage>
</organism>
<reference evidence="3 4" key="1">
    <citation type="submission" date="2016-11" db="EMBL/GenBank/DDBJ databases">
        <authorList>
            <person name="Varghese N."/>
            <person name="Submissions S."/>
        </authorList>
    </citation>
    <scope>NUCLEOTIDE SEQUENCE [LARGE SCALE GENOMIC DNA]</scope>
    <source>
        <strain evidence="3 4">DSM 28249</strain>
    </source>
</reference>
<dbReference type="EMBL" id="FRCB01000009">
    <property type="protein sequence ID" value="SHM58092.1"/>
    <property type="molecule type" value="Genomic_DNA"/>
</dbReference>
<sequence>MSETGICIVGAGLSGLAVAASLQAEGRDVTVLEARDRAGGRVLSWRGYDLGPAWIWPHNRRMLALVERLGLRCFPQYAQGRLVFEAGDGTIRRDLDFATMGGALRIEGGLARVTDALARQLGDRLVLGQAVRRVTEDAAGVTLICDSAEIRAERVVLALPPRLVGGLGVAVPDAPTWMAGHAKLVATYPTAFWRDTGLNGDAMSHRGPLAEIHDASLAEGGEGALFGFALPGAAGHPGFQEAALAQLARLFGPDAATPRDVIVKDWSTDPATATQADRTPPAGHPTYRAIAPTARLIFAGTETSPDEGGFLEGALAAAEAAYMRLGRSVA</sequence>
<protein>
    <submittedName>
        <fullName evidence="3">Monoamine oxidase</fullName>
    </submittedName>
</protein>
<comment type="similarity">
    <text evidence="1">Belongs to the flavin monoamine oxidase family.</text>
</comment>
<feature type="domain" description="Amine oxidase" evidence="2">
    <location>
        <begin position="84"/>
        <end position="320"/>
    </location>
</feature>
<name>A0A1M7JYD1_9RHOB</name>
<evidence type="ECO:0000256" key="1">
    <source>
        <dbReference type="ARBA" id="ARBA00005995"/>
    </source>
</evidence>
<gene>
    <name evidence="3" type="ORF">SAMN05443432_109125</name>
</gene>
<dbReference type="InterPro" id="IPR050703">
    <property type="entry name" value="Flavin_MAO"/>
</dbReference>
<evidence type="ECO:0000313" key="3">
    <source>
        <dbReference type="EMBL" id="SHM58092.1"/>
    </source>
</evidence>
<dbReference type="AlphaFoldDB" id="A0A1M7JYD1"/>
<dbReference type="Proteomes" id="UP000322545">
    <property type="component" value="Unassembled WGS sequence"/>
</dbReference>
<dbReference type="PANTHER" id="PTHR43563">
    <property type="entry name" value="AMINE OXIDASE"/>
    <property type="match status" value="1"/>
</dbReference>